<evidence type="ECO:0000313" key="2">
    <source>
        <dbReference type="EMBL" id="GHD68530.1"/>
    </source>
</evidence>
<reference evidence="3" key="1">
    <citation type="journal article" date="2019" name="Int. J. Syst. Evol. Microbiol.">
        <title>The Global Catalogue of Microorganisms (GCM) 10K type strain sequencing project: providing services to taxonomists for standard genome sequencing and annotation.</title>
        <authorList>
            <consortium name="The Broad Institute Genomics Platform"/>
            <consortium name="The Broad Institute Genome Sequencing Center for Infectious Disease"/>
            <person name="Wu L."/>
            <person name="Ma J."/>
        </authorList>
    </citation>
    <scope>NUCLEOTIDE SEQUENCE [LARGE SCALE GENOMIC DNA]</scope>
    <source>
        <strain evidence="3">KCTC 23701</strain>
    </source>
</reference>
<dbReference type="SUPFAM" id="SSF141371">
    <property type="entry name" value="PilZ domain-like"/>
    <property type="match status" value="1"/>
</dbReference>
<name>A0ABQ3H3H6_9NEIS</name>
<dbReference type="Proteomes" id="UP000604737">
    <property type="component" value="Unassembled WGS sequence"/>
</dbReference>
<protein>
    <recommendedName>
        <fullName evidence="1">PilZ domain-containing protein</fullName>
    </recommendedName>
</protein>
<dbReference type="EMBL" id="BMYO01000010">
    <property type="protein sequence ID" value="GHD68530.1"/>
    <property type="molecule type" value="Genomic_DNA"/>
</dbReference>
<comment type="caution">
    <text evidence="2">The sequence shown here is derived from an EMBL/GenBank/DDBJ whole genome shotgun (WGS) entry which is preliminary data.</text>
</comment>
<dbReference type="Pfam" id="PF07238">
    <property type="entry name" value="PilZ"/>
    <property type="match status" value="1"/>
</dbReference>
<feature type="domain" description="PilZ" evidence="1">
    <location>
        <begin position="38"/>
        <end position="128"/>
    </location>
</feature>
<sequence>MNTPDELGFHRELQGNQIDTAWFSPRGEPHYLLNWRVSLVYQDAGKRQTFRGRIFDLSHSGFSLLSDHNLPVSDQVTVLISVPPLAAGQRPRILEVKSRVLYTVLSSEFQQFRVGVRFLAFKADGRHYLDSNLAARVPAPRSTRRDE</sequence>
<organism evidence="2 3">
    <name type="scientific">Jeongeupia chitinilytica</name>
    <dbReference type="NCBI Taxonomy" id="1041641"/>
    <lineage>
        <taxon>Bacteria</taxon>
        <taxon>Pseudomonadati</taxon>
        <taxon>Pseudomonadota</taxon>
        <taxon>Betaproteobacteria</taxon>
        <taxon>Neisseriales</taxon>
        <taxon>Chitinibacteraceae</taxon>
        <taxon>Jeongeupia</taxon>
    </lineage>
</organism>
<dbReference type="InterPro" id="IPR009875">
    <property type="entry name" value="PilZ_domain"/>
</dbReference>
<evidence type="ECO:0000259" key="1">
    <source>
        <dbReference type="Pfam" id="PF07238"/>
    </source>
</evidence>
<proteinExistence type="predicted"/>
<keyword evidence="3" id="KW-1185">Reference proteome</keyword>
<dbReference type="RefSeq" id="WP_189462156.1">
    <property type="nucleotide sequence ID" value="NZ_BMYO01000010.1"/>
</dbReference>
<gene>
    <name evidence="2" type="ORF">GCM10007350_34050</name>
</gene>
<accession>A0ABQ3H3H6</accession>
<evidence type="ECO:0000313" key="3">
    <source>
        <dbReference type="Proteomes" id="UP000604737"/>
    </source>
</evidence>
<dbReference type="Gene3D" id="2.40.10.220">
    <property type="entry name" value="predicted glycosyltransferase like domains"/>
    <property type="match status" value="1"/>
</dbReference>